<dbReference type="GO" id="GO:0004817">
    <property type="term" value="F:cysteine-tRNA ligase activity"/>
    <property type="evidence" value="ECO:0007669"/>
    <property type="project" value="UniProtKB-UniRule"/>
</dbReference>
<evidence type="ECO:0000256" key="13">
    <source>
        <dbReference type="HAMAP-Rule" id="MF_00041"/>
    </source>
</evidence>
<evidence type="ECO:0000256" key="3">
    <source>
        <dbReference type="ARBA" id="ARBA00011245"/>
    </source>
</evidence>
<comment type="cofactor">
    <cofactor evidence="13">
        <name>Zn(2+)</name>
        <dbReference type="ChEBI" id="CHEBI:29105"/>
    </cofactor>
    <text evidence="13">Binds 1 zinc ion per subunit.</text>
</comment>
<dbReference type="SMART" id="SM00840">
    <property type="entry name" value="DALR_2"/>
    <property type="match status" value="1"/>
</dbReference>
<dbReference type="PANTHER" id="PTHR10890:SF30">
    <property type="entry name" value="CYSTEINE--TRNA LIGASE"/>
    <property type="match status" value="1"/>
</dbReference>
<name>A0A4R6V7T7_9ACTN</name>
<dbReference type="Pfam" id="PF23493">
    <property type="entry name" value="CysS_C"/>
    <property type="match status" value="1"/>
</dbReference>
<keyword evidence="8 13" id="KW-0862">Zinc</keyword>
<dbReference type="FunFam" id="3.40.50.620:FF:000068">
    <property type="entry name" value="Cysteine--tRNA ligase"/>
    <property type="match status" value="1"/>
</dbReference>
<proteinExistence type="inferred from homology"/>
<protein>
    <recommendedName>
        <fullName evidence="13">Cysteine--tRNA ligase</fullName>
        <ecNumber evidence="13">6.1.1.16</ecNumber>
    </recommendedName>
    <alternativeName>
        <fullName evidence="13">Cysteinyl-tRNA synthetase</fullName>
        <shortName evidence="13">CysRS</shortName>
    </alternativeName>
</protein>
<accession>A0A4R6V7T7</accession>
<dbReference type="InterPro" id="IPR056411">
    <property type="entry name" value="CysS_C"/>
</dbReference>
<evidence type="ECO:0000256" key="12">
    <source>
        <dbReference type="ARBA" id="ARBA00047398"/>
    </source>
</evidence>
<evidence type="ECO:0000256" key="6">
    <source>
        <dbReference type="ARBA" id="ARBA00022723"/>
    </source>
</evidence>
<keyword evidence="4 13" id="KW-0963">Cytoplasm</keyword>
<dbReference type="InterPro" id="IPR032678">
    <property type="entry name" value="tRNA-synt_1_cat_dom"/>
</dbReference>
<dbReference type="InterPro" id="IPR015803">
    <property type="entry name" value="Cys-tRNA-ligase"/>
</dbReference>
<evidence type="ECO:0000256" key="4">
    <source>
        <dbReference type="ARBA" id="ARBA00022490"/>
    </source>
</evidence>
<evidence type="ECO:0000256" key="1">
    <source>
        <dbReference type="ARBA" id="ARBA00004496"/>
    </source>
</evidence>
<dbReference type="EMBL" id="SNYN01000001">
    <property type="protein sequence ID" value="TDQ55169.1"/>
    <property type="molecule type" value="Genomic_DNA"/>
</dbReference>
<dbReference type="GO" id="GO:0006423">
    <property type="term" value="P:cysteinyl-tRNA aminoacylation"/>
    <property type="evidence" value="ECO:0007669"/>
    <property type="project" value="UniProtKB-UniRule"/>
</dbReference>
<dbReference type="InterPro" id="IPR009080">
    <property type="entry name" value="tRNAsynth_Ia_anticodon-bd"/>
</dbReference>
<evidence type="ECO:0000313" key="16">
    <source>
        <dbReference type="Proteomes" id="UP000295281"/>
    </source>
</evidence>
<feature type="short sequence motif" description="'HIGH' region" evidence="13">
    <location>
        <begin position="137"/>
        <end position="147"/>
    </location>
</feature>
<keyword evidence="7 13" id="KW-0547">Nucleotide-binding</keyword>
<evidence type="ECO:0000256" key="9">
    <source>
        <dbReference type="ARBA" id="ARBA00022840"/>
    </source>
</evidence>
<evidence type="ECO:0000256" key="8">
    <source>
        <dbReference type="ARBA" id="ARBA00022833"/>
    </source>
</evidence>
<comment type="similarity">
    <text evidence="2 13">Belongs to the class-I aminoacyl-tRNA synthetase family.</text>
</comment>
<dbReference type="GO" id="GO:0008270">
    <property type="term" value="F:zinc ion binding"/>
    <property type="evidence" value="ECO:0007669"/>
    <property type="project" value="UniProtKB-UniRule"/>
</dbReference>
<feature type="binding site" evidence="13">
    <location>
        <position position="317"/>
    </location>
    <ligand>
        <name>Zn(2+)</name>
        <dbReference type="ChEBI" id="CHEBI:29105"/>
    </ligand>
</feature>
<sequence>MAARTRLPPETRWKWRAVVRGIITVDFPFPQLGLFARVLAVVFRRGADPACRDFGRGIPGNYVRTASGAGARAPPAPSQLPGGFAGGRTVTRKNRVVHVETATLDNVSLRFYDTRARTVRDFVPLNEGRVSLYLCGATVQAPPHIGHIRSGVNFDILRRWLVYRGYEVVFCRNVTDIDDKIIRVAGAEGVQWWEVSERNQRAFTYAYDVLGCLPPTVEPRATGHVPEMIGLMERLIERGHAYPAGDGSGDVYFDVPSFPEYGALSNQRVEAVRAAEDGDERAKHDPRDFALWKGARPGEPSWPTPWGSGRPGWHLECSAMATKYLGPVFDIHGGGIDLVFPHHENETAQSNAAGDGFARYWLHNGMLTTGGEKMSKSLGNSLLIPEVIRRVRPVELRYYLGQAHYRSGLDYSEESLQEAAAAYQRIEGFLTRAGEVTGPVPEGAPVPDEFAAALDDDLGVSQALAVVHGHVREGNSALAEGAKERAAELAARLRAMLSVLGLDPSAPQWAGSEESGLREVVDVLVSVALRQRQAARARRDYAAADEIRDQLAESGILVEDTPQGPRWELKRG</sequence>
<dbReference type="InterPro" id="IPR015273">
    <property type="entry name" value="Cys-tRNA-synt_Ia_DALR"/>
</dbReference>
<organism evidence="15 16">
    <name type="scientific">Actinorugispora endophytica</name>
    <dbReference type="NCBI Taxonomy" id="1605990"/>
    <lineage>
        <taxon>Bacteria</taxon>
        <taxon>Bacillati</taxon>
        <taxon>Actinomycetota</taxon>
        <taxon>Actinomycetes</taxon>
        <taxon>Streptosporangiales</taxon>
        <taxon>Nocardiopsidaceae</taxon>
        <taxon>Actinorugispora</taxon>
    </lineage>
</organism>
<dbReference type="SUPFAM" id="SSF52374">
    <property type="entry name" value="Nucleotidylyl transferase"/>
    <property type="match status" value="1"/>
</dbReference>
<comment type="caution">
    <text evidence="15">The sequence shown here is derived from an EMBL/GenBank/DDBJ whole genome shotgun (WGS) entry which is preliminary data.</text>
</comment>
<keyword evidence="11 13" id="KW-0030">Aminoacyl-tRNA synthetase</keyword>
<dbReference type="GO" id="GO:0005524">
    <property type="term" value="F:ATP binding"/>
    <property type="evidence" value="ECO:0007669"/>
    <property type="project" value="UniProtKB-UniRule"/>
</dbReference>
<dbReference type="PANTHER" id="PTHR10890">
    <property type="entry name" value="CYSTEINYL-TRNA SYNTHETASE"/>
    <property type="match status" value="1"/>
</dbReference>
<gene>
    <name evidence="13" type="primary">cysS</name>
    <name evidence="15" type="ORF">EV190_101494</name>
</gene>
<dbReference type="PRINTS" id="PR00983">
    <property type="entry name" value="TRNASYNTHCYS"/>
</dbReference>
<evidence type="ECO:0000256" key="10">
    <source>
        <dbReference type="ARBA" id="ARBA00022917"/>
    </source>
</evidence>
<feature type="binding site" evidence="13">
    <location>
        <position position="342"/>
    </location>
    <ligand>
        <name>Zn(2+)</name>
        <dbReference type="ChEBI" id="CHEBI:29105"/>
    </ligand>
</feature>
<feature type="domain" description="Cysteinyl-tRNA synthetase class Ia DALR" evidence="14">
    <location>
        <begin position="449"/>
        <end position="508"/>
    </location>
</feature>
<dbReference type="NCBIfam" id="TIGR00435">
    <property type="entry name" value="cysS"/>
    <property type="match status" value="1"/>
</dbReference>
<dbReference type="HAMAP" id="MF_00041">
    <property type="entry name" value="Cys_tRNA_synth"/>
    <property type="match status" value="1"/>
</dbReference>
<evidence type="ECO:0000256" key="5">
    <source>
        <dbReference type="ARBA" id="ARBA00022598"/>
    </source>
</evidence>
<feature type="short sequence motif" description="'KMSKS' region" evidence="13">
    <location>
        <begin position="373"/>
        <end position="377"/>
    </location>
</feature>
<feature type="binding site" evidence="13">
    <location>
        <position position="376"/>
    </location>
    <ligand>
        <name>ATP</name>
        <dbReference type="ChEBI" id="CHEBI:30616"/>
    </ligand>
</feature>
<comment type="subunit">
    <text evidence="3 13">Monomer.</text>
</comment>
<evidence type="ECO:0000259" key="14">
    <source>
        <dbReference type="SMART" id="SM00840"/>
    </source>
</evidence>
<dbReference type="GO" id="GO:0005829">
    <property type="term" value="C:cytosol"/>
    <property type="evidence" value="ECO:0007669"/>
    <property type="project" value="TreeGrafter"/>
</dbReference>
<keyword evidence="5 13" id="KW-0436">Ligase</keyword>
<dbReference type="Pfam" id="PF09190">
    <property type="entry name" value="DALR_2"/>
    <property type="match status" value="1"/>
</dbReference>
<dbReference type="InterPro" id="IPR024909">
    <property type="entry name" value="Cys-tRNA/MSH_ligase"/>
</dbReference>
<dbReference type="Gene3D" id="3.40.50.620">
    <property type="entry name" value="HUPs"/>
    <property type="match status" value="1"/>
</dbReference>
<dbReference type="SUPFAM" id="SSF47323">
    <property type="entry name" value="Anticodon-binding domain of a subclass of class I aminoacyl-tRNA synthetases"/>
    <property type="match status" value="1"/>
</dbReference>
<dbReference type="AlphaFoldDB" id="A0A4R6V7T7"/>
<dbReference type="InterPro" id="IPR014729">
    <property type="entry name" value="Rossmann-like_a/b/a_fold"/>
</dbReference>
<comment type="catalytic activity">
    <reaction evidence="12 13">
        <text>tRNA(Cys) + L-cysteine + ATP = L-cysteinyl-tRNA(Cys) + AMP + diphosphate</text>
        <dbReference type="Rhea" id="RHEA:17773"/>
        <dbReference type="Rhea" id="RHEA-COMP:9661"/>
        <dbReference type="Rhea" id="RHEA-COMP:9679"/>
        <dbReference type="ChEBI" id="CHEBI:30616"/>
        <dbReference type="ChEBI" id="CHEBI:33019"/>
        <dbReference type="ChEBI" id="CHEBI:35235"/>
        <dbReference type="ChEBI" id="CHEBI:78442"/>
        <dbReference type="ChEBI" id="CHEBI:78517"/>
        <dbReference type="ChEBI" id="CHEBI:456215"/>
        <dbReference type="EC" id="6.1.1.16"/>
    </reaction>
</comment>
<evidence type="ECO:0000313" key="15">
    <source>
        <dbReference type="EMBL" id="TDQ55169.1"/>
    </source>
</evidence>
<feature type="binding site" evidence="13">
    <location>
        <position position="346"/>
    </location>
    <ligand>
        <name>Zn(2+)</name>
        <dbReference type="ChEBI" id="CHEBI:29105"/>
    </ligand>
</feature>
<dbReference type="EC" id="6.1.1.16" evidence="13"/>
<dbReference type="CDD" id="cd00672">
    <property type="entry name" value="CysRS_core"/>
    <property type="match status" value="1"/>
</dbReference>
<evidence type="ECO:0000256" key="7">
    <source>
        <dbReference type="ARBA" id="ARBA00022741"/>
    </source>
</evidence>
<evidence type="ECO:0000256" key="2">
    <source>
        <dbReference type="ARBA" id="ARBA00005594"/>
    </source>
</evidence>
<keyword evidence="6 13" id="KW-0479">Metal-binding</keyword>
<comment type="subcellular location">
    <subcellularLocation>
        <location evidence="1 13">Cytoplasm</location>
    </subcellularLocation>
</comment>
<dbReference type="Proteomes" id="UP000295281">
    <property type="component" value="Unassembled WGS sequence"/>
</dbReference>
<evidence type="ECO:0000256" key="11">
    <source>
        <dbReference type="ARBA" id="ARBA00023146"/>
    </source>
</evidence>
<feature type="binding site" evidence="13">
    <location>
        <position position="135"/>
    </location>
    <ligand>
        <name>Zn(2+)</name>
        <dbReference type="ChEBI" id="CHEBI:29105"/>
    </ligand>
</feature>
<keyword evidence="16" id="KW-1185">Reference proteome</keyword>
<keyword evidence="10 13" id="KW-0648">Protein biosynthesis</keyword>
<reference evidence="15 16" key="1">
    <citation type="submission" date="2019-03" db="EMBL/GenBank/DDBJ databases">
        <title>Genomic Encyclopedia of Type Strains, Phase IV (KMG-IV): sequencing the most valuable type-strain genomes for metagenomic binning, comparative biology and taxonomic classification.</title>
        <authorList>
            <person name="Goeker M."/>
        </authorList>
    </citation>
    <scope>NUCLEOTIDE SEQUENCE [LARGE SCALE GENOMIC DNA]</scope>
    <source>
        <strain evidence="15 16">DSM 46770</strain>
    </source>
</reference>
<dbReference type="Gene3D" id="1.20.120.1910">
    <property type="entry name" value="Cysteine-tRNA ligase, C-terminal anti-codon recognition domain"/>
    <property type="match status" value="1"/>
</dbReference>
<keyword evidence="9 13" id="KW-0067">ATP-binding</keyword>
<dbReference type="Pfam" id="PF01406">
    <property type="entry name" value="tRNA-synt_1e"/>
    <property type="match status" value="1"/>
</dbReference>